<feature type="transmembrane region" description="Helical" evidence="16">
    <location>
        <begin position="4130"/>
        <end position="4149"/>
    </location>
</feature>
<evidence type="ECO:0000313" key="22">
    <source>
        <dbReference type="Proteomes" id="UP000515159"/>
    </source>
</evidence>
<evidence type="ECO:0000256" key="9">
    <source>
        <dbReference type="ARBA" id="ARBA00022989"/>
    </source>
</evidence>
<dbReference type="SUPFAM" id="SSF52058">
    <property type="entry name" value="L domain-like"/>
    <property type="match status" value="1"/>
</dbReference>
<feature type="domain" description="PKD" evidence="18">
    <location>
        <begin position="1887"/>
        <end position="1949"/>
    </location>
</feature>
<dbReference type="InterPro" id="IPR046791">
    <property type="entry name" value="Polycystin_dom"/>
</dbReference>
<evidence type="ECO:0000256" key="2">
    <source>
        <dbReference type="ARBA" id="ARBA00004651"/>
    </source>
</evidence>
<keyword evidence="9 16" id="KW-1133">Transmembrane helix</keyword>
<evidence type="ECO:0000259" key="17">
    <source>
        <dbReference type="PROSITE" id="PS50041"/>
    </source>
</evidence>
<feature type="transmembrane region" description="Helical" evidence="16">
    <location>
        <begin position="3414"/>
        <end position="3434"/>
    </location>
</feature>
<dbReference type="CDD" id="cd00037">
    <property type="entry name" value="CLECT"/>
    <property type="match status" value="1"/>
</dbReference>
<evidence type="ECO:0000259" key="20">
    <source>
        <dbReference type="PROSITE" id="PS51111"/>
    </source>
</evidence>
<feature type="domain" description="PKD" evidence="18">
    <location>
        <begin position="1513"/>
        <end position="1604"/>
    </location>
</feature>
<dbReference type="PROSITE" id="PS50095">
    <property type="entry name" value="PLAT"/>
    <property type="match status" value="1"/>
</dbReference>
<dbReference type="SMART" id="SM00308">
    <property type="entry name" value="LH2"/>
    <property type="match status" value="1"/>
</dbReference>
<dbReference type="GO" id="GO:0006816">
    <property type="term" value="P:calcium ion transport"/>
    <property type="evidence" value="ECO:0007669"/>
    <property type="project" value="TreeGrafter"/>
</dbReference>
<feature type="region of interest" description="Disordered" evidence="15">
    <location>
        <begin position="3567"/>
        <end position="3594"/>
    </location>
</feature>
<evidence type="ECO:0000256" key="3">
    <source>
        <dbReference type="ARBA" id="ARBA00007200"/>
    </source>
</evidence>
<dbReference type="Gene3D" id="2.60.60.20">
    <property type="entry name" value="PLAT/LH2 domain"/>
    <property type="match status" value="1"/>
</dbReference>
<feature type="region of interest" description="Disordered" evidence="15">
    <location>
        <begin position="3612"/>
        <end position="3633"/>
    </location>
</feature>
<accession>A0A6P8SM26</accession>
<feature type="domain" description="PKD" evidence="18">
    <location>
        <begin position="403"/>
        <end position="448"/>
    </location>
</feature>
<keyword evidence="12" id="KW-0325">Glycoprotein</keyword>
<dbReference type="InterPro" id="IPR002889">
    <property type="entry name" value="WSC_carb-bd"/>
</dbReference>
<dbReference type="Pfam" id="PF00801">
    <property type="entry name" value="PKD"/>
    <property type="match status" value="10"/>
</dbReference>
<dbReference type="PROSITE" id="PS51212">
    <property type="entry name" value="WSC"/>
    <property type="match status" value="1"/>
</dbReference>
<dbReference type="PANTHER" id="PTHR46730">
    <property type="entry name" value="POLYCYSTIN-1"/>
    <property type="match status" value="1"/>
</dbReference>
<feature type="domain" description="PKD" evidence="18">
    <location>
        <begin position="1180"/>
        <end position="1240"/>
    </location>
</feature>
<dbReference type="InterPro" id="IPR001024">
    <property type="entry name" value="PLAT/LH2_dom"/>
</dbReference>
<keyword evidence="10" id="KW-0969">Cilium</keyword>
<keyword evidence="13" id="KW-0966">Cell projection</keyword>
<feature type="transmembrane region" description="Helical" evidence="16">
    <location>
        <begin position="4089"/>
        <end position="4110"/>
    </location>
</feature>
<feature type="transmembrane region" description="Helical" evidence="16">
    <location>
        <begin position="4169"/>
        <end position="4190"/>
    </location>
</feature>
<dbReference type="Pfam" id="PF08016">
    <property type="entry name" value="PKD_channel"/>
    <property type="match status" value="1"/>
</dbReference>
<feature type="domain" description="REJ" evidence="20">
    <location>
        <begin position="2293"/>
        <end position="2979"/>
    </location>
</feature>
<dbReference type="InterPro" id="IPR001304">
    <property type="entry name" value="C-type_lectin-like"/>
</dbReference>
<dbReference type="InterPro" id="IPR032675">
    <property type="entry name" value="LRR_dom_sf"/>
</dbReference>
<feature type="domain" description="PLAT" evidence="19">
    <location>
        <begin position="3252"/>
        <end position="3366"/>
    </location>
</feature>
<dbReference type="PANTHER" id="PTHR46730:SF2">
    <property type="entry name" value="POLYCYSTIN-1 ISOFORM X1"/>
    <property type="match status" value="1"/>
</dbReference>
<evidence type="ECO:0000256" key="15">
    <source>
        <dbReference type="SAM" id="MobiDB-lite"/>
    </source>
</evidence>
<evidence type="ECO:0000256" key="8">
    <source>
        <dbReference type="ARBA" id="ARBA00022737"/>
    </source>
</evidence>
<organism evidence="22 23">
    <name type="scientific">Geotrypetes seraphini</name>
    <name type="common">Gaboon caecilian</name>
    <name type="synonym">Caecilia seraphini</name>
    <dbReference type="NCBI Taxonomy" id="260995"/>
    <lineage>
        <taxon>Eukaryota</taxon>
        <taxon>Metazoa</taxon>
        <taxon>Chordata</taxon>
        <taxon>Craniata</taxon>
        <taxon>Vertebrata</taxon>
        <taxon>Euteleostomi</taxon>
        <taxon>Amphibia</taxon>
        <taxon>Gymnophiona</taxon>
        <taxon>Geotrypetes</taxon>
    </lineage>
</organism>
<evidence type="ECO:0000256" key="5">
    <source>
        <dbReference type="ARBA" id="ARBA00022614"/>
    </source>
</evidence>
<evidence type="ECO:0000256" key="6">
    <source>
        <dbReference type="ARBA" id="ARBA00022692"/>
    </source>
</evidence>
<feature type="domain" description="PKD" evidence="18">
    <location>
        <begin position="1624"/>
        <end position="1690"/>
    </location>
</feature>
<keyword evidence="4" id="KW-1003">Cell membrane</keyword>
<dbReference type="InterPro" id="IPR016187">
    <property type="entry name" value="CTDL_fold"/>
</dbReference>
<evidence type="ECO:0000256" key="16">
    <source>
        <dbReference type="SAM" id="Phobius"/>
    </source>
</evidence>
<comment type="similarity">
    <text evidence="3">Belongs to the polycystin family.</text>
</comment>
<evidence type="ECO:0000256" key="14">
    <source>
        <dbReference type="PROSITE-ProRule" id="PRU00152"/>
    </source>
</evidence>
<evidence type="ECO:0000256" key="12">
    <source>
        <dbReference type="ARBA" id="ARBA00023180"/>
    </source>
</evidence>
<keyword evidence="7" id="KW-0732">Signal</keyword>
<protein>
    <submittedName>
        <fullName evidence="23">Polycystin-1-like isoform X1</fullName>
    </submittedName>
</protein>
<dbReference type="SUPFAM" id="SSF49723">
    <property type="entry name" value="Lipase/lipooxygenase domain (PLAT/LH2 domain)"/>
    <property type="match status" value="1"/>
</dbReference>
<dbReference type="Pfam" id="PF01477">
    <property type="entry name" value="PLAT"/>
    <property type="match status" value="1"/>
</dbReference>
<dbReference type="GeneID" id="117368163"/>
<dbReference type="FunFam" id="2.60.60.20:FF:000012">
    <property type="entry name" value="polycystin-1 isoform X2"/>
    <property type="match status" value="1"/>
</dbReference>
<dbReference type="PROSITE" id="PS51111">
    <property type="entry name" value="REJ"/>
    <property type="match status" value="1"/>
</dbReference>
<dbReference type="InterPro" id="IPR014010">
    <property type="entry name" value="REJ_dom"/>
</dbReference>
<dbReference type="Pfam" id="PF20519">
    <property type="entry name" value="Polycystin_dom"/>
    <property type="match status" value="1"/>
</dbReference>
<dbReference type="CDD" id="cd01752">
    <property type="entry name" value="PLAT_polycystin"/>
    <property type="match status" value="1"/>
</dbReference>
<keyword evidence="6 16" id="KW-0812">Transmembrane</keyword>
<dbReference type="InParanoid" id="A0A6P8SM26"/>
<gene>
    <name evidence="23" type="primary">LOC117368163</name>
</gene>
<dbReference type="GO" id="GO:0005886">
    <property type="term" value="C:plasma membrane"/>
    <property type="evidence" value="ECO:0007669"/>
    <property type="project" value="UniProtKB-SubCell"/>
</dbReference>
<dbReference type="SUPFAM" id="SSF56436">
    <property type="entry name" value="C-type lectin-like"/>
    <property type="match status" value="1"/>
</dbReference>
<evidence type="ECO:0000256" key="10">
    <source>
        <dbReference type="ARBA" id="ARBA00023069"/>
    </source>
</evidence>
<evidence type="ECO:0000256" key="4">
    <source>
        <dbReference type="ARBA" id="ARBA00022475"/>
    </source>
</evidence>
<dbReference type="Gene3D" id="3.10.100.10">
    <property type="entry name" value="Mannose-Binding Protein A, subunit A"/>
    <property type="match status" value="1"/>
</dbReference>
<evidence type="ECO:0000256" key="13">
    <source>
        <dbReference type="ARBA" id="ARBA00023273"/>
    </source>
</evidence>
<dbReference type="CDD" id="cd00146">
    <property type="entry name" value="PKD"/>
    <property type="match status" value="9"/>
</dbReference>
<keyword evidence="22" id="KW-1185">Reference proteome</keyword>
<dbReference type="SMART" id="SM00303">
    <property type="entry name" value="GPS"/>
    <property type="match status" value="1"/>
</dbReference>
<name>A0A6P8SM26_GEOSA</name>
<dbReference type="Gene3D" id="2.60.40.10">
    <property type="entry name" value="Immunoglobulins"/>
    <property type="match status" value="9"/>
</dbReference>
<dbReference type="InterPro" id="IPR000601">
    <property type="entry name" value="PKD_dom"/>
</dbReference>
<dbReference type="Pfam" id="PF18911">
    <property type="entry name" value="PKD_4"/>
    <property type="match status" value="1"/>
</dbReference>
<dbReference type="GO" id="GO:0005261">
    <property type="term" value="F:monoatomic cation channel activity"/>
    <property type="evidence" value="ECO:0007669"/>
    <property type="project" value="TreeGrafter"/>
</dbReference>
<dbReference type="SMART" id="SM00089">
    <property type="entry name" value="PKD"/>
    <property type="match status" value="13"/>
</dbReference>
<evidence type="ECO:0000259" key="18">
    <source>
        <dbReference type="PROSITE" id="PS50093"/>
    </source>
</evidence>
<feature type="domain" description="PKD" evidence="18">
    <location>
        <begin position="1367"/>
        <end position="1423"/>
    </location>
</feature>
<dbReference type="Pfam" id="PF00059">
    <property type="entry name" value="Lectin_C"/>
    <property type="match status" value="1"/>
</dbReference>
<proteinExistence type="inferred from homology"/>
<dbReference type="PROSITE" id="PS51450">
    <property type="entry name" value="LRR"/>
    <property type="match status" value="1"/>
</dbReference>
<evidence type="ECO:0000256" key="11">
    <source>
        <dbReference type="ARBA" id="ARBA00023136"/>
    </source>
</evidence>
<dbReference type="SMART" id="SM00082">
    <property type="entry name" value="LRRCT"/>
    <property type="match status" value="1"/>
</dbReference>
<dbReference type="InterPro" id="IPR013783">
    <property type="entry name" value="Ig-like_fold"/>
</dbReference>
<feature type="domain" description="C-type lectin" evidence="17">
    <location>
        <begin position="531"/>
        <end position="643"/>
    </location>
</feature>
<keyword evidence="8" id="KW-0677">Repeat</keyword>
<dbReference type="InterPro" id="IPR001611">
    <property type="entry name" value="Leu-rich_rpt"/>
</dbReference>
<dbReference type="GO" id="GO:0005929">
    <property type="term" value="C:cilium"/>
    <property type="evidence" value="ECO:0007669"/>
    <property type="project" value="UniProtKB-SubCell"/>
</dbReference>
<evidence type="ECO:0000259" key="21">
    <source>
        <dbReference type="PROSITE" id="PS51212"/>
    </source>
</evidence>
<sequence>MPWFTWAKNPSSNCRHFCRQRTICILWTLILGLLGMSHIGGVCTCKLPEISRAAARQVQTGEDTWLGLTETMCGLLSKCRYKSRTTRDLSLEQPMSPPVAAKPNTSAREAAMEEPSGGRRSLLMKKTQCLEGTECEEQREDIPGFDLPCPAHCFCTSTVVNCSCAGLLNIPAIGSYPFSTKHLDLSYNRLSELGRKDLDGFPNLYSLDLSHNTIHTIEDGTFYQLHHLQSLKLGFNNLVCDCSIRWLMGWIRERRAIVKDHELLRCLQPSRSNGVHDSSIELLKSDLTDQPCANDFVSCVADPERKKDTVLYYTYLASTSHTRSSCHTLCFRKDHSHYAQDCEDRCLCGSLTERPAKETACAAVCSNAVQTSVCNKTIVHAVYPVQANLLLYAQKHYSLYQLIKFTAETSLSVTHLQWDFGDGGEVLNTSVAQAQHKYALPGIYTVSLWAQVGVKLLHHSLTLRVSVPLGWVQLECPRVVETGHSLDIWIQTQMGTDLTVLWKMKTPDRQETLDKSSCPRGGRIHTGNLNCYWLHHNKESWQDARQVCQSSSGGDLAVVKTQAVQTFLQEAFSSAGGFAWIGLSDLSSSGTWQWVDGSLFDPLQDWGASGRQERKSNCAELQINPRGVRRRSACDKKSAFICEKQAGDVLSNVNFFLTGVPVFTGTYNVMNASLMPSFLPSSNESVELMLFPGLWFSHAGTLISAEFGLKAVKKVLRMRLQLFRPYCSPSQHLVPPGCKFLWTPFASCHSRPLCNTTGVCPGGQQWCSLRESCLNVSSPCSSYAFEDVTSDILPIANPPRYKGDLPSYSQVADVPLVFNPTPESWHVQVLLSGEEISVYPDDIIGIQHNGEAGSVLHCQHSHDSHWRQSYISLVKIGWWEKEITGLTNPIWVDNALCDLRVSFAYDLRSFAASPLLDSQSESGSYTYTATVRNAVSEAQVNCSVEMQTRISGLQIIYPMPVNGKLHVPTHQETPIVIKIISGTNAMVQWTEPVDRSGVQFQSSCPSSIVKDVPACRRDTDDTWFSSALVFMTEEKPKLLTIMVANEISSQNLSVKIQSYDAIEDLHVVPPGPLRMLVDVSQVFSAELSKGTSVSYTWIIDNKDVFAYNGQTYSVKFNKPGFYELKLRAENPVSFKTVKLELTADTMNPLTEPKFLGIPWMVPVHTPQVLIFGVTVDISIEVTIRWDFGDRSAVVESPLSPPYNQELMQPLPGCKQVSVQSRVAHAYTKPGDYTVTAEAFNQYDKVQQMTLIRAISPLLSLGLLATPSSALVNQTILFEIQPHPSPHGSTYLWNFSDGSPVQEGRNTVMHHTFGKTGMYNVTVSANNSLSEVITYLPMVVGEGVVGLQVSSSGLSELGSPTVISATLQSGTNVLWTFDMGDGSVYHNLSTESVSHFFAKEGNYTVTVTAKNIFASTYSSISVEVYWFQITALLAPGFLLSREIALFQAFVTGPIKGIHFSWNFGDGNLPSVLEGDSRINHSYSKAGNYLLNLTAFTMISTDSHQSIVIVEDRILSVKLAAPAQAAALGEPIRFTSEVIPAPDPQHQYRYYWDFGIHEPPVQSSSPEITFIYVEEGVYQVTVQAQNNVDRRNTSMQIIIQRGLGAMTVHHSGETEQVLASNTSYIFTAKVSSAATARFTWNFGDSSPLQEGQNASHAYDTMGNFIITVSGENLVSSKTAMVNVTVLTPVKSLSLRSEHLVEEVGQEVTFWTSLATGDRVHYRWAICEFCDFREGTSSLKHTFFSTGVNMIVVIAENTISTQKANVSVVIQEKVQGVQIHSQNTVGGRYAAAMEPFGLTADVVCGSNVTFKWIISQGFSQLFSAEGSSLTYCYNTSGELLVVVTAGNWLGNVSENLILQVIERVDGVQVQSTTSSAAVGSPLNLTVSVTSGTDLQYAWYIDDEPQALLSNYSSLSYTYWTPGSKIIIVMVSNFMGSSNGSTELRIQEPVFGVSFSITGIPQPFFVTSNTTVEFQGSTEKGTDILWEWRFQSEKKPLLFQQQNVSCAFQEAEIYRVVLRAWNNVSRDIFERTVAIQEAVLGLEIEVNHRNICTDDMANFQFQVQRGTSLNFALNFTTLGLILDIPKPYYNFSFPIAGLHQVLVSAYNNVSLQTASVAVQVLEKVKGLNLVNCCPPVLEFKEKMAFSASVQAGGQVSFLWTFHLHGLLEHREMGQQVWYSPPTEGNLTIQVLARNLFCLASVVKTVMLQVPVSTAALSINGTNAFINQTVAFHAVVQQGSDLHFQWKFGDSKEMFENRDTAVTHRYKQPGDFTAEVKVYNNVSFVLVQKTVTVRGLQCNTPRVDLVETPPVIPKSHASYFEASVDLQGCTAYRAQYLWEVFRGTSCQHISHTNQVPLDGVDTAAPLLMLPRLSLDLGAYCLCFTASFHDTPLLHTASLHITVVQSKLVPMIRGGSQRNWSAEQDLVLDGSMSYDPDEGTMEGNSSLEYHWDWIIKKTLSPSCSSSLPPLKRIANITIPRAMLCGGATYEFTLTVRTAGKDPVSVSQTVSIRSGHVLPVTLECRSCCALSSYQVSRSIHVTLSGQCETCDNSTQYKWTVLSSDGQLLPLDNTTTSTGALNRDLVIRQGILRDGVNYTFTVTAFQPSRELWGASSITLTPNKPPNGGVCTLQPEDNIYLLETFVSYRCTGWVDEDRNLGQLIYTLQVQICSLSGQSCQQFCLYRGTKPSFSTLLPIGSGGNQSTVAISVELEDLQGAKTLALKRILTIHMPELPPEFQSVTSWLKNKSQSELWGLVQQGNPLEVIPYSVALISALNKDSGGSRNDSWKDLEDRMSIRSNVTTALASLKIASVKDVTQLSAALAQCVVSPEELTSDSHARILETVQRMIHIIGTETEEGHNTPSAAGRSILGILGRTLSSLDTVPSRHISAPGSSAAAASTFNLTRALMKSLMRSRVLNEETLSLSVSEIQVQGKRVDSRSLLCTETSDRHCLFSLPATLSAQLAGKGELVQVMMDVGANPFPFHYISNNPISTHLASLEFTASDGTQIPVANLSEEKAIRMRLPIEDREIWNANKTLIHIPPGDSLNFTVKTTGHNEATRTHIHIHITVPVGFDLALERKPVVSLDAHESSMPSAPRSLWRQDVTFTSGISGSSKELTILIPPPFNGTSKDYHVNITSHFLYAPANASVIVFSSLCQYFHFQSMQWSTEGITPTNATNHKEVVCLTEHLTVFGASLFVPLRSIIFLPPSERSKQSPLMVITCAMLFSIYLVMVLIAHKLDDIDITRVGIIPLCGPPGRYKYWVVVKTGWKRGSGTTAHVGISLYGLNRSGSRHLDKGWAFHRNSQDIFQVETDANLGEIWKIRIWHDNTGMDPSWYLQHVIVWDKQTNFMYFFLVEDWLSVENVKNEGMVEKEVLAACLQELRSFPRVFLAQLLLGFSDWHIWLSVWGRPPRSRFTRVQRITCCICTLYLFMASCAMWYGAVGIKGHSVPIGSQALVTAESIAVGMVVAVVVFPIQLLLTSIFRETQSKVVVEDPDPPAQDTQAVDMDMCLECSELASSSFFSIPGGLDSIMDISSLSCESPVSKRPVAILENTTRLDNESRILKRKKALSKLGMESQSSSDDDPLSFSVGDSTGSRRSSCDHHLNISEERLLNSVVAEGGTGEGSDHVTTDSGRFSPSEEADLTSDILESSCSDWSNTVVEQRRSSWGFLHKSFSYISTVTSMGSILLPALEPASAPASSFSTRIGISRKPPGWLFPPWMLSVTYSFLFLILMACFAATVVYGYSLPDSVALMWFISTCFAFLTSFAVLEPLKKISLCLMLSLTQVLFEALRAALVTKPVENEGEGLVEEPLIKKMPERFGKVRAPCGYGLLQAKEEARKVRALETLMRNCIFHMLFLLVVLMVNYQSCFHDNNIRLLHTAIRQSITAAHGNEMSFTGVQSVDDLWQWMQSTLHAHLYNNSRTTLVGAPRLWQDCSALNLPLGPSLPEYPFLSMPNFHTSSACPRCVSQTPPKEIFQTGWTKTESCFEPSPSNSSFEIGFWFWGKLGLYSSYRGAWQELGNSSEEAQRVLRELQNTYWISKRSRAVFVEFTQYNADVNLYAAVALLFEFPRAGSAVSTLTVLPFHMLQLSKGLDFPLAMAVCLLIFGVGFLVPELVLLFRERGLYLRQGRCWIQRLLALLSVAIGLLHFACVWMADIQLEKYRQNHQAFTSFYKVAILQQMEIGLSALLLMVTVLRTAQQLRYVKRWSVFEKTFQHALVDLFATTCLLFLLTLIYAQCGYLVFHTTVEEFRTFSCSFFSLLSVLHGKIRFYPLLQHSPILGGIYIVSYVVGLFFIGGWFLCAIVLHSYQGVRAEMYQPTTEPQDYEMIEFFVKRFKLWLGISKTKEFRHKVKFEGMESLLSCSSRNSKLSRLPSAGTAFHSSGSTISSGSFRSEELALPDSPAPDSYDVGVYLERLPLAVNNLLDQFDRVNRVLEDVCGLESGLEQVQKKINEKKKMHKGRKNPRAEKKAAWTPATQLALARTYSTFSESALFRLRASRAKVSTVHAVTNQAQVPRSCLNGPSMGAELCQRFSQVPGISWKWRPKSEEGQGCSYREIPQWRIPLKRRAWQTENSGDMCSHADR</sequence>
<dbReference type="InterPro" id="IPR000203">
    <property type="entry name" value="GPS"/>
</dbReference>
<comment type="caution">
    <text evidence="14">Lacks conserved residue(s) required for the propagation of feature annotation.</text>
</comment>
<dbReference type="InterPro" id="IPR016186">
    <property type="entry name" value="C-type_lectin-like/link_sf"/>
</dbReference>
<feature type="domain" description="PKD" evidence="18">
    <location>
        <begin position="2232"/>
        <end position="2288"/>
    </location>
</feature>
<evidence type="ECO:0000256" key="7">
    <source>
        <dbReference type="ARBA" id="ARBA00022729"/>
    </source>
</evidence>
<evidence type="ECO:0000259" key="19">
    <source>
        <dbReference type="PROSITE" id="PS50095"/>
    </source>
</evidence>
<dbReference type="InterPro" id="IPR000434">
    <property type="entry name" value="PC1"/>
</dbReference>
<dbReference type="InterPro" id="IPR035986">
    <property type="entry name" value="PKD_dom_sf"/>
</dbReference>
<feature type="transmembrane region" description="Helical" evidence="16">
    <location>
        <begin position="3454"/>
        <end position="3472"/>
    </location>
</feature>
<dbReference type="InterPro" id="IPR002859">
    <property type="entry name" value="PKD/REJ-like"/>
</dbReference>
<dbReference type="OrthoDB" id="6022660at2759"/>
<feature type="domain" description="PKD" evidence="18">
    <location>
        <begin position="1452"/>
        <end position="1509"/>
    </location>
</feature>
<dbReference type="PRINTS" id="PR00500">
    <property type="entry name" value="POLYCYSTIN1"/>
</dbReference>
<dbReference type="SMART" id="SM00034">
    <property type="entry name" value="CLECT"/>
    <property type="match status" value="1"/>
</dbReference>
<comment type="subcellular location">
    <subcellularLocation>
        <location evidence="2">Cell membrane</location>
        <topology evidence="2">Multi-pass membrane protein</topology>
    </subcellularLocation>
    <subcellularLocation>
        <location evidence="1">Cell projection</location>
        <location evidence="1">Cilium</location>
    </subcellularLocation>
</comment>
<dbReference type="KEGG" id="gsh:117368163"/>
<dbReference type="RefSeq" id="XP_033817428.1">
    <property type="nucleotide sequence ID" value="XM_033961537.1"/>
</dbReference>
<feature type="domain" description="WSC" evidence="21">
    <location>
        <begin position="293"/>
        <end position="386"/>
    </location>
</feature>
<dbReference type="InterPro" id="IPR036392">
    <property type="entry name" value="PLAT/LH2_dom_sf"/>
</dbReference>
<dbReference type="InterPro" id="IPR022409">
    <property type="entry name" value="PKD/Chitinase_dom"/>
</dbReference>
<feature type="domain" description="PKD" evidence="18">
    <location>
        <begin position="1258"/>
        <end position="1333"/>
    </location>
</feature>
<feature type="domain" description="PKD" evidence="18">
    <location>
        <begin position="1802"/>
        <end position="1857"/>
    </location>
</feature>
<dbReference type="Gene3D" id="3.80.10.10">
    <property type="entry name" value="Ribonuclease Inhibitor"/>
    <property type="match status" value="2"/>
</dbReference>
<dbReference type="Gene3D" id="1.10.287.70">
    <property type="match status" value="1"/>
</dbReference>
<dbReference type="Proteomes" id="UP000515159">
    <property type="component" value="Chromosome 10"/>
</dbReference>
<evidence type="ECO:0000256" key="1">
    <source>
        <dbReference type="ARBA" id="ARBA00004138"/>
    </source>
</evidence>
<dbReference type="InterPro" id="IPR013122">
    <property type="entry name" value="PKD1_2_channel"/>
</dbReference>
<dbReference type="Pfam" id="PF02010">
    <property type="entry name" value="REJ"/>
    <property type="match status" value="1"/>
</dbReference>
<feature type="transmembrane region" description="Helical" evidence="16">
    <location>
        <begin position="4211"/>
        <end position="4237"/>
    </location>
</feature>
<feature type="region of interest" description="Disordered" evidence="15">
    <location>
        <begin position="89"/>
        <end position="117"/>
    </location>
</feature>
<feature type="transmembrane region" description="Helical" evidence="16">
    <location>
        <begin position="4273"/>
        <end position="4299"/>
    </location>
</feature>
<feature type="transmembrane region" description="Helical" evidence="16">
    <location>
        <begin position="3209"/>
        <end position="3229"/>
    </location>
</feature>
<keyword evidence="11 16" id="KW-0472">Membrane</keyword>
<dbReference type="Pfam" id="PF13855">
    <property type="entry name" value="LRR_8"/>
    <property type="match status" value="1"/>
</dbReference>
<reference evidence="23" key="1">
    <citation type="submission" date="2025-08" db="UniProtKB">
        <authorList>
            <consortium name="RefSeq"/>
        </authorList>
    </citation>
    <scope>IDENTIFICATION</scope>
</reference>
<feature type="transmembrane region" description="Helical" evidence="16">
    <location>
        <begin position="3744"/>
        <end position="3763"/>
    </location>
</feature>
<dbReference type="SUPFAM" id="SSF49299">
    <property type="entry name" value="PKD domain"/>
    <property type="match status" value="11"/>
</dbReference>
<dbReference type="InterPro" id="IPR042060">
    <property type="entry name" value="PLAT_polycystin1"/>
</dbReference>
<evidence type="ECO:0000313" key="23">
    <source>
        <dbReference type="RefSeq" id="XP_033817428.1"/>
    </source>
</evidence>
<dbReference type="PROSITE" id="PS50093">
    <property type="entry name" value="PKD"/>
    <property type="match status" value="10"/>
</dbReference>
<keyword evidence="5" id="KW-0433">Leucine-rich repeat</keyword>
<dbReference type="PROSITE" id="PS50041">
    <property type="entry name" value="C_TYPE_LECTIN_2"/>
    <property type="match status" value="1"/>
</dbReference>
<feature type="transmembrane region" description="Helical" evidence="16">
    <location>
        <begin position="3713"/>
        <end position="3738"/>
    </location>
</feature>
<dbReference type="InterPro" id="IPR000483">
    <property type="entry name" value="Cys-rich_flank_reg_C"/>
</dbReference>